<dbReference type="Proteomes" id="UP000594771">
    <property type="component" value="Chromosome"/>
</dbReference>
<dbReference type="PANTHER" id="PTHR11839:SF18">
    <property type="entry name" value="NUDIX HYDROLASE DOMAIN-CONTAINING PROTEIN"/>
    <property type="match status" value="1"/>
</dbReference>
<dbReference type="SUPFAM" id="SSF55811">
    <property type="entry name" value="Nudix"/>
    <property type="match status" value="1"/>
</dbReference>
<dbReference type="Pfam" id="PF00293">
    <property type="entry name" value="NUDIX"/>
    <property type="match status" value="1"/>
</dbReference>
<accession>A0A0X8FDX2</accession>
<dbReference type="GO" id="GO:0006753">
    <property type="term" value="P:nucleoside phosphate metabolic process"/>
    <property type="evidence" value="ECO:0007669"/>
    <property type="project" value="TreeGrafter"/>
</dbReference>
<dbReference type="GeneID" id="35767797"/>
<dbReference type="PROSITE" id="PS51462">
    <property type="entry name" value="NUDIX"/>
    <property type="match status" value="1"/>
</dbReference>
<dbReference type="Gene3D" id="3.90.79.10">
    <property type="entry name" value="Nucleoside Triphosphate Pyrophosphohydrolase"/>
    <property type="match status" value="1"/>
</dbReference>
<comment type="cofactor">
    <cofactor evidence="1">
        <name>Mg(2+)</name>
        <dbReference type="ChEBI" id="CHEBI:18420"/>
    </cofactor>
</comment>
<dbReference type="PANTHER" id="PTHR11839">
    <property type="entry name" value="UDP/ADP-SUGAR PYROPHOSPHATASE"/>
    <property type="match status" value="1"/>
</dbReference>
<evidence type="ECO:0000256" key="2">
    <source>
        <dbReference type="ARBA" id="ARBA00022801"/>
    </source>
</evidence>
<dbReference type="EMBL" id="CP065662">
    <property type="protein sequence ID" value="QPS01136.1"/>
    <property type="molecule type" value="Genomic_DNA"/>
</dbReference>
<dbReference type="CDD" id="cd03424">
    <property type="entry name" value="NUDIX_ADPRase_Nudt5_UGPPase_Nudt14"/>
    <property type="match status" value="1"/>
</dbReference>
<dbReference type="GO" id="GO:0019693">
    <property type="term" value="P:ribose phosphate metabolic process"/>
    <property type="evidence" value="ECO:0007669"/>
    <property type="project" value="TreeGrafter"/>
</dbReference>
<protein>
    <submittedName>
        <fullName evidence="3">NUDIX hydrolase</fullName>
    </submittedName>
</protein>
<reference evidence="3 4" key="1">
    <citation type="submission" date="2020-12" db="EMBL/GenBank/DDBJ databases">
        <title>FDA dAtabase for Regulatory Grade micrObial Sequences (FDA-ARGOS): Supporting development and validation of Infectious Disease Dx tests.</title>
        <authorList>
            <person name="Sproer C."/>
            <person name="Gronow S."/>
            <person name="Severitt S."/>
            <person name="Schroder I."/>
            <person name="Tallon L."/>
            <person name="Sadzewicz L."/>
            <person name="Zhao X."/>
            <person name="Boylan J."/>
            <person name="Ott S."/>
            <person name="Bowen H."/>
            <person name="Vavikolanu K."/>
            <person name="Mehta A."/>
            <person name="Aluvathingal J."/>
            <person name="Nadendla S."/>
            <person name="Lowell S."/>
            <person name="Myers T."/>
            <person name="Yan Y."/>
            <person name="Sichtig H."/>
        </authorList>
    </citation>
    <scope>NUCLEOTIDE SEQUENCE [LARGE SCALE GENOMIC DNA]</scope>
    <source>
        <strain evidence="3 4">FDAARGOS_911</strain>
    </source>
</reference>
<dbReference type="FunFam" id="3.90.79.10:FF:000024">
    <property type="entry name" value="ADP-ribose pyrophosphatase"/>
    <property type="match status" value="1"/>
</dbReference>
<evidence type="ECO:0000256" key="1">
    <source>
        <dbReference type="ARBA" id="ARBA00001946"/>
    </source>
</evidence>
<dbReference type="AlphaFoldDB" id="A0A0X8FDX2"/>
<keyword evidence="2 3" id="KW-0378">Hydrolase</keyword>
<evidence type="ECO:0000313" key="3">
    <source>
        <dbReference type="EMBL" id="QPS01136.1"/>
    </source>
</evidence>
<dbReference type="OrthoDB" id="9806150at2"/>
<organism evidence="3 4">
    <name type="scientific">Aerococcus urinae</name>
    <dbReference type="NCBI Taxonomy" id="1376"/>
    <lineage>
        <taxon>Bacteria</taxon>
        <taxon>Bacillati</taxon>
        <taxon>Bacillota</taxon>
        <taxon>Bacilli</taxon>
        <taxon>Lactobacillales</taxon>
        <taxon>Aerococcaceae</taxon>
        <taxon>Aerococcus</taxon>
    </lineage>
</organism>
<dbReference type="GO" id="GO:0016787">
    <property type="term" value="F:hydrolase activity"/>
    <property type="evidence" value="ECO:0007669"/>
    <property type="project" value="UniProtKB-KW"/>
</dbReference>
<dbReference type="InterPro" id="IPR015797">
    <property type="entry name" value="NUDIX_hydrolase-like_dom_sf"/>
</dbReference>
<dbReference type="KEGG" id="aun:AWM73_02895"/>
<proteinExistence type="predicted"/>
<dbReference type="InterPro" id="IPR000086">
    <property type="entry name" value="NUDIX_hydrolase_dom"/>
</dbReference>
<name>A0A0X8FDX2_9LACT</name>
<sequence>MEFGEKTLNKKTIYQGSLIEVEKHVVELQNKEKANREIIHHAPAVAILAINDGKLLLVKQYRKAIEKAILEIPAGLVDPGEDLLTAAKRELEEETAFQAENWQALDKFYVSPGYLDEYLQVYQASTLAKVAHPKAQDADEHIEVFQLSFEEAQAAIENGDICDMKTIYAVKQWEIDRLRGEKK</sequence>
<dbReference type="GO" id="GO:0005829">
    <property type="term" value="C:cytosol"/>
    <property type="evidence" value="ECO:0007669"/>
    <property type="project" value="TreeGrafter"/>
</dbReference>
<evidence type="ECO:0000313" key="4">
    <source>
        <dbReference type="Proteomes" id="UP000594771"/>
    </source>
</evidence>
<dbReference type="RefSeq" id="WP_060778007.1">
    <property type="nucleotide sequence ID" value="NZ_CAJHLF010000003.1"/>
</dbReference>
<gene>
    <name evidence="3" type="ORF">I6G68_07155</name>
</gene>